<dbReference type="AlphaFoldDB" id="A0A812LDR3"/>
<dbReference type="InterPro" id="IPR011641">
    <property type="entry name" value="Tyr-kin_ephrin_A/B_rcpt-like"/>
</dbReference>
<evidence type="ECO:0000256" key="1">
    <source>
        <dbReference type="PROSITE-ProRule" id="PRU00206"/>
    </source>
</evidence>
<dbReference type="EMBL" id="CAJNDS010000906">
    <property type="protein sequence ID" value="CAE7240258.1"/>
    <property type="molecule type" value="Genomic_DNA"/>
</dbReference>
<dbReference type="InterPro" id="IPR009030">
    <property type="entry name" value="Growth_fac_rcpt_cys_sf"/>
</dbReference>
<dbReference type="OrthoDB" id="409215at2759"/>
<accession>A0A812LDR3</accession>
<evidence type="ECO:0000313" key="3">
    <source>
        <dbReference type="EMBL" id="CAE7240258.1"/>
    </source>
</evidence>
<keyword evidence="1" id="KW-1015">Disulfide bond</keyword>
<feature type="disulfide bond" evidence="1">
    <location>
        <begin position="147"/>
        <end position="162"/>
    </location>
</feature>
<feature type="repeat" description="TNFR-Cys" evidence="1">
    <location>
        <begin position="146"/>
        <end position="201"/>
    </location>
</feature>
<comment type="caution">
    <text evidence="3">The sequence shown here is derived from an EMBL/GenBank/DDBJ whole genome shotgun (WGS) entry which is preliminary data.</text>
</comment>
<feature type="domain" description="TNFR-Cys" evidence="2">
    <location>
        <begin position="146"/>
        <end position="201"/>
    </location>
</feature>
<sequence length="392" mass="41140">VRGRPGIYRLCFCRPVPEVDNCTLAEHFTQGIGFMVLAGPLEKVTACPVGSDCTVDLLGSNLAIGDQVSVVTGGCGVASPESMATLGFPSWTSVVSVTKSGAQFQAALGVPPLDGTPGTYILCWCAASADCSFPEAFVLAGQLQITCPPGRYTVGQSTGRKCRPCTRGYHCAGGLVDVAVRLPCALHHTTKSSGAVTKAACECASGYRLADDLRQCVSCEVGFYKHDVSNARTCTPCPEGLTTYMRGSISNASCIERPQIVDDNVTMAPTEESISNESTVPAVVLSIELSDLLAEAQSNESLSELQAILLDAISGILGGGQEALSLEFLPATERRLAAGSMRLAVTIKYRTMDEAKLTLQDFDASTLHVADVAYAAGWAHQEVPLGCRGIMG</sequence>
<dbReference type="PROSITE" id="PS50050">
    <property type="entry name" value="TNFR_NGFR_2"/>
    <property type="match status" value="1"/>
</dbReference>
<comment type="caution">
    <text evidence="1">Lacks conserved residue(s) required for the propagation of feature annotation.</text>
</comment>
<keyword evidence="4" id="KW-1185">Reference proteome</keyword>
<organism evidence="3 4">
    <name type="scientific">Symbiodinium natans</name>
    <dbReference type="NCBI Taxonomy" id="878477"/>
    <lineage>
        <taxon>Eukaryota</taxon>
        <taxon>Sar</taxon>
        <taxon>Alveolata</taxon>
        <taxon>Dinophyceae</taxon>
        <taxon>Suessiales</taxon>
        <taxon>Symbiodiniaceae</taxon>
        <taxon>Symbiodinium</taxon>
    </lineage>
</organism>
<dbReference type="SUPFAM" id="SSF57184">
    <property type="entry name" value="Growth factor receptor domain"/>
    <property type="match status" value="1"/>
</dbReference>
<protein>
    <submittedName>
        <fullName evidence="3">Scube1 protein</fullName>
    </submittedName>
</protein>
<reference evidence="3" key="1">
    <citation type="submission" date="2021-02" db="EMBL/GenBank/DDBJ databases">
        <authorList>
            <person name="Dougan E. K."/>
            <person name="Rhodes N."/>
            <person name="Thang M."/>
            <person name="Chan C."/>
        </authorList>
    </citation>
    <scope>NUCLEOTIDE SEQUENCE</scope>
</reference>
<dbReference type="SMART" id="SM01411">
    <property type="entry name" value="Ephrin_rec_like"/>
    <property type="match status" value="2"/>
</dbReference>
<dbReference type="Pfam" id="PF07699">
    <property type="entry name" value="Ephrin_rec_like"/>
    <property type="match status" value="1"/>
</dbReference>
<dbReference type="Proteomes" id="UP000604046">
    <property type="component" value="Unassembled WGS sequence"/>
</dbReference>
<gene>
    <name evidence="3" type="primary">Scube1</name>
    <name evidence="3" type="ORF">SNAT2548_LOCUS10742</name>
</gene>
<dbReference type="Gene3D" id="2.10.50.10">
    <property type="entry name" value="Tumor Necrosis Factor Receptor, subunit A, domain 2"/>
    <property type="match status" value="1"/>
</dbReference>
<dbReference type="InterPro" id="IPR001368">
    <property type="entry name" value="TNFR/NGFR_Cys_rich_reg"/>
</dbReference>
<evidence type="ECO:0000313" key="4">
    <source>
        <dbReference type="Proteomes" id="UP000604046"/>
    </source>
</evidence>
<feature type="non-terminal residue" evidence="3">
    <location>
        <position position="392"/>
    </location>
</feature>
<evidence type="ECO:0000259" key="2">
    <source>
        <dbReference type="PROSITE" id="PS50050"/>
    </source>
</evidence>
<name>A0A812LDR3_9DINO</name>
<proteinExistence type="predicted"/>